<gene>
    <name evidence="7" type="ORF">FHD67_17290</name>
</gene>
<dbReference type="PANTHER" id="PTHR43776:SF7">
    <property type="entry name" value="D,D-DIPEPTIDE TRANSPORT ATP-BINDING PROTEIN DDPF-RELATED"/>
    <property type="match status" value="1"/>
</dbReference>
<dbReference type="Gene3D" id="3.40.50.300">
    <property type="entry name" value="P-loop containing nucleotide triphosphate hydrolases"/>
    <property type="match status" value="1"/>
</dbReference>
<dbReference type="GO" id="GO:0016887">
    <property type="term" value="F:ATP hydrolysis activity"/>
    <property type="evidence" value="ECO:0007669"/>
    <property type="project" value="InterPro"/>
</dbReference>
<comment type="similarity">
    <text evidence="2">Belongs to the ABC transporter superfamily.</text>
</comment>
<keyword evidence="8" id="KW-1185">Reference proteome</keyword>
<dbReference type="PROSITE" id="PS00211">
    <property type="entry name" value="ABC_TRANSPORTER_1"/>
    <property type="match status" value="1"/>
</dbReference>
<reference evidence="7 8" key="1">
    <citation type="submission" date="2019-06" db="EMBL/GenBank/DDBJ databases">
        <authorList>
            <person name="Li J."/>
        </authorList>
    </citation>
    <scope>NUCLEOTIDE SEQUENCE [LARGE SCALE GENOMIC DNA]</scope>
    <source>
        <strain evidence="7 8">CGMCC 1.8012</strain>
    </source>
</reference>
<dbReference type="InterPro" id="IPR003593">
    <property type="entry name" value="AAA+_ATPase"/>
</dbReference>
<evidence type="ECO:0000259" key="6">
    <source>
        <dbReference type="PROSITE" id="PS50893"/>
    </source>
</evidence>
<dbReference type="Pfam" id="PF00005">
    <property type="entry name" value="ABC_tran"/>
    <property type="match status" value="1"/>
</dbReference>
<dbReference type="GO" id="GO:0055085">
    <property type="term" value="P:transmembrane transport"/>
    <property type="evidence" value="ECO:0007669"/>
    <property type="project" value="UniProtKB-ARBA"/>
</dbReference>
<protein>
    <submittedName>
        <fullName evidence="7">ABC transporter ATP-binding protein</fullName>
    </submittedName>
</protein>
<accession>A0A5C4R216</accession>
<evidence type="ECO:0000313" key="8">
    <source>
        <dbReference type="Proteomes" id="UP000304880"/>
    </source>
</evidence>
<sequence length="262" mass="28556">MSPPIVSVRDLKVHFPIRSGLLGRVTDHVRAVDGVSFDLMPGKTVAIVGESGSGKSTTGYAVMGMQEPTAGQILIDGRDRTQMSPTERMATMRRLQIVFQDPASALNPRMSAAESIAEPLQIHRIGTARDRRERVMELLDLVGLPHSAAGKLPREFSGGQKQRIVIARALALEPQAVICDEAVSALDVSIQSQILNLLLDLQSRLGLAYIFISHDLSVVRHIADHILVMQAGKVVEQAATDEIFNAPKDTYTRQLLEAVPKL</sequence>
<dbReference type="InterPro" id="IPR050319">
    <property type="entry name" value="ABC_transp_ATP-bind"/>
</dbReference>
<dbReference type="GO" id="GO:0005524">
    <property type="term" value="F:ATP binding"/>
    <property type="evidence" value="ECO:0007669"/>
    <property type="project" value="UniProtKB-KW"/>
</dbReference>
<name>A0A5C4R216_9RHOB</name>
<keyword evidence="3" id="KW-0813">Transport</keyword>
<evidence type="ECO:0000256" key="4">
    <source>
        <dbReference type="ARBA" id="ARBA00022741"/>
    </source>
</evidence>
<dbReference type="PROSITE" id="PS50893">
    <property type="entry name" value="ABC_TRANSPORTER_2"/>
    <property type="match status" value="1"/>
</dbReference>
<proteinExistence type="inferred from homology"/>
<evidence type="ECO:0000256" key="3">
    <source>
        <dbReference type="ARBA" id="ARBA00022448"/>
    </source>
</evidence>
<comment type="caution">
    <text evidence="7">The sequence shown here is derived from an EMBL/GenBank/DDBJ whole genome shotgun (WGS) entry which is preliminary data.</text>
</comment>
<dbReference type="Proteomes" id="UP000304880">
    <property type="component" value="Unassembled WGS sequence"/>
</dbReference>
<feature type="domain" description="ABC transporter" evidence="6">
    <location>
        <begin position="17"/>
        <end position="256"/>
    </location>
</feature>
<organism evidence="7 8">
    <name type="scientific">Paracoccus haeundaensis</name>
    <dbReference type="NCBI Taxonomy" id="225362"/>
    <lineage>
        <taxon>Bacteria</taxon>
        <taxon>Pseudomonadati</taxon>
        <taxon>Pseudomonadota</taxon>
        <taxon>Alphaproteobacteria</taxon>
        <taxon>Rhodobacterales</taxon>
        <taxon>Paracoccaceae</taxon>
        <taxon>Paracoccus</taxon>
    </lineage>
</organism>
<dbReference type="AlphaFoldDB" id="A0A5C4R216"/>
<dbReference type="InterPro" id="IPR003439">
    <property type="entry name" value="ABC_transporter-like_ATP-bd"/>
</dbReference>
<dbReference type="SUPFAM" id="SSF52540">
    <property type="entry name" value="P-loop containing nucleoside triphosphate hydrolases"/>
    <property type="match status" value="1"/>
</dbReference>
<evidence type="ECO:0000256" key="5">
    <source>
        <dbReference type="ARBA" id="ARBA00022840"/>
    </source>
</evidence>
<dbReference type="CDD" id="cd03257">
    <property type="entry name" value="ABC_NikE_OppD_transporters"/>
    <property type="match status" value="1"/>
</dbReference>
<evidence type="ECO:0000256" key="1">
    <source>
        <dbReference type="ARBA" id="ARBA00004417"/>
    </source>
</evidence>
<dbReference type="FunFam" id="3.40.50.300:FF:000016">
    <property type="entry name" value="Oligopeptide ABC transporter ATP-binding component"/>
    <property type="match status" value="1"/>
</dbReference>
<dbReference type="InterPro" id="IPR017871">
    <property type="entry name" value="ABC_transporter-like_CS"/>
</dbReference>
<dbReference type="EMBL" id="VDDC01000041">
    <property type="protein sequence ID" value="TNH38000.1"/>
    <property type="molecule type" value="Genomic_DNA"/>
</dbReference>
<evidence type="ECO:0000313" key="7">
    <source>
        <dbReference type="EMBL" id="TNH38000.1"/>
    </source>
</evidence>
<keyword evidence="5 7" id="KW-0067">ATP-binding</keyword>
<dbReference type="GO" id="GO:0005886">
    <property type="term" value="C:plasma membrane"/>
    <property type="evidence" value="ECO:0007669"/>
    <property type="project" value="UniProtKB-SubCell"/>
</dbReference>
<comment type="subcellular location">
    <subcellularLocation>
        <location evidence="1">Cell inner membrane</location>
        <topology evidence="1">Peripheral membrane protein</topology>
    </subcellularLocation>
</comment>
<dbReference type="PANTHER" id="PTHR43776">
    <property type="entry name" value="TRANSPORT ATP-BINDING PROTEIN"/>
    <property type="match status" value="1"/>
</dbReference>
<dbReference type="SMART" id="SM00382">
    <property type="entry name" value="AAA"/>
    <property type="match status" value="1"/>
</dbReference>
<keyword evidence="4" id="KW-0547">Nucleotide-binding</keyword>
<evidence type="ECO:0000256" key="2">
    <source>
        <dbReference type="ARBA" id="ARBA00005417"/>
    </source>
</evidence>
<dbReference type="RefSeq" id="WP_139599459.1">
    <property type="nucleotide sequence ID" value="NZ_VDDC01000041.1"/>
</dbReference>
<dbReference type="InterPro" id="IPR027417">
    <property type="entry name" value="P-loop_NTPase"/>
</dbReference>